<feature type="region of interest" description="Disordered" evidence="1">
    <location>
        <begin position="62"/>
        <end position="95"/>
    </location>
</feature>
<name>A0A8H3YJN9_VENIN</name>
<gene>
    <name evidence="2" type="ORF">EG328_011932</name>
</gene>
<accession>A0A8H3YJN9</accession>
<evidence type="ECO:0000313" key="3">
    <source>
        <dbReference type="Proteomes" id="UP000447873"/>
    </source>
</evidence>
<reference evidence="2 3" key="1">
    <citation type="submission" date="2018-12" db="EMBL/GenBank/DDBJ databases">
        <title>Venturia inaequalis Genome Resource.</title>
        <authorList>
            <person name="Lichtner F.J."/>
        </authorList>
    </citation>
    <scope>NUCLEOTIDE SEQUENCE [LARGE SCALE GENOMIC DNA]</scope>
    <source>
        <strain evidence="2 3">120213</strain>
    </source>
</reference>
<sequence length="166" mass="19248">MSKAIRQGKKKLQSDPEFTQALEAKRQELIDSLIKSIKQKRIDEGKYPNQVEDLISDTVYFPPLDRFDDSESESEEEQDTSSKLASAYDDSTNTPTTKVDLSIRDQIAYSAYHSMMFNIIRRAWHGIDSKLKEKIDQRLMRIKDNSKIWIYLTAEELSPLVLIKSK</sequence>
<protein>
    <submittedName>
        <fullName evidence="2">Uncharacterized protein</fullName>
    </submittedName>
</protein>
<evidence type="ECO:0000256" key="1">
    <source>
        <dbReference type="SAM" id="MobiDB-lite"/>
    </source>
</evidence>
<organism evidence="2 3">
    <name type="scientific">Venturia inaequalis</name>
    <name type="common">Apple scab fungus</name>
    <dbReference type="NCBI Taxonomy" id="5025"/>
    <lineage>
        <taxon>Eukaryota</taxon>
        <taxon>Fungi</taxon>
        <taxon>Dikarya</taxon>
        <taxon>Ascomycota</taxon>
        <taxon>Pezizomycotina</taxon>
        <taxon>Dothideomycetes</taxon>
        <taxon>Pleosporomycetidae</taxon>
        <taxon>Venturiales</taxon>
        <taxon>Venturiaceae</taxon>
        <taxon>Venturia</taxon>
    </lineage>
</organism>
<proteinExistence type="predicted"/>
<dbReference type="Proteomes" id="UP000447873">
    <property type="component" value="Unassembled WGS sequence"/>
</dbReference>
<dbReference type="EMBL" id="WNWS01000959">
    <property type="protein sequence ID" value="KAE9962889.1"/>
    <property type="molecule type" value="Genomic_DNA"/>
</dbReference>
<dbReference type="AlphaFoldDB" id="A0A8H3YJN9"/>
<feature type="compositionally biased region" description="Acidic residues" evidence="1">
    <location>
        <begin position="68"/>
        <end position="79"/>
    </location>
</feature>
<evidence type="ECO:0000313" key="2">
    <source>
        <dbReference type="EMBL" id="KAE9962889.1"/>
    </source>
</evidence>
<comment type="caution">
    <text evidence="2">The sequence shown here is derived from an EMBL/GenBank/DDBJ whole genome shotgun (WGS) entry which is preliminary data.</text>
</comment>